<reference evidence="1 2" key="1">
    <citation type="submission" date="2024-10" db="EMBL/GenBank/DDBJ databases">
        <authorList>
            <person name="Yibar A."/>
            <person name="Saticioglu I.B."/>
            <person name="Duman M."/>
            <person name="Ajmi N."/>
            <person name="Gurler F."/>
            <person name="Ay H."/>
            <person name="Onuk E."/>
            <person name="Guler S."/>
            <person name="Romalde J.L."/>
        </authorList>
    </citation>
    <scope>NUCLEOTIDE SEQUENCE [LARGE SCALE GENOMIC DNA]</scope>
    <source>
        <strain evidence="1 2">1-TCBS-B</strain>
    </source>
</reference>
<keyword evidence="1" id="KW-0378">Hydrolase</keyword>
<dbReference type="SFLD" id="SFLDG01140">
    <property type="entry name" value="C2.B:_Phosphomannomutase_and_P"/>
    <property type="match status" value="1"/>
</dbReference>
<dbReference type="SFLD" id="SFLDS00003">
    <property type="entry name" value="Haloacid_Dehalogenase"/>
    <property type="match status" value="1"/>
</dbReference>
<dbReference type="RefSeq" id="WP_006071529.1">
    <property type="nucleotide sequence ID" value="NZ_JBIHSF010000008.1"/>
</dbReference>
<dbReference type="NCBIfam" id="TIGR00099">
    <property type="entry name" value="Cof-subfamily"/>
    <property type="match status" value="1"/>
</dbReference>
<organism evidence="1 2">
    <name type="scientific">Vibrio barjaei</name>
    <dbReference type="NCBI Taxonomy" id="1676683"/>
    <lineage>
        <taxon>Bacteria</taxon>
        <taxon>Pseudomonadati</taxon>
        <taxon>Pseudomonadota</taxon>
        <taxon>Gammaproteobacteria</taxon>
        <taxon>Vibrionales</taxon>
        <taxon>Vibrionaceae</taxon>
        <taxon>Vibrio</taxon>
    </lineage>
</organism>
<dbReference type="InterPro" id="IPR036412">
    <property type="entry name" value="HAD-like_sf"/>
</dbReference>
<dbReference type="GO" id="GO:0016787">
    <property type="term" value="F:hydrolase activity"/>
    <property type="evidence" value="ECO:0007669"/>
    <property type="project" value="UniProtKB-KW"/>
</dbReference>
<protein>
    <submittedName>
        <fullName evidence="1">Cof-type HAD-IIB family hydrolase</fullName>
    </submittedName>
</protein>
<dbReference type="Gene3D" id="3.40.50.1000">
    <property type="entry name" value="HAD superfamily/HAD-like"/>
    <property type="match status" value="1"/>
</dbReference>
<dbReference type="PROSITE" id="PS01229">
    <property type="entry name" value="COF_2"/>
    <property type="match status" value="1"/>
</dbReference>
<dbReference type="Gene3D" id="3.30.1240.10">
    <property type="match status" value="1"/>
</dbReference>
<dbReference type="PANTHER" id="PTHR10000:SF58">
    <property type="entry name" value="PYRIDOXAL PHOSPHATE PHOSPHATASE YBHA"/>
    <property type="match status" value="1"/>
</dbReference>
<keyword evidence="2" id="KW-1185">Reference proteome</keyword>
<dbReference type="Proteomes" id="UP001607125">
    <property type="component" value="Unassembled WGS sequence"/>
</dbReference>
<proteinExistence type="predicted"/>
<dbReference type="InterPro" id="IPR000150">
    <property type="entry name" value="Cof"/>
</dbReference>
<dbReference type="NCBIfam" id="TIGR01484">
    <property type="entry name" value="HAD-SF-IIB"/>
    <property type="match status" value="1"/>
</dbReference>
<dbReference type="Pfam" id="PF08282">
    <property type="entry name" value="Hydrolase_3"/>
    <property type="match status" value="1"/>
</dbReference>
<dbReference type="PANTHER" id="PTHR10000">
    <property type="entry name" value="PHOSPHOSERINE PHOSPHATASE"/>
    <property type="match status" value="1"/>
</dbReference>
<dbReference type="InterPro" id="IPR023214">
    <property type="entry name" value="HAD_sf"/>
</dbReference>
<evidence type="ECO:0000313" key="2">
    <source>
        <dbReference type="Proteomes" id="UP001607125"/>
    </source>
</evidence>
<dbReference type="SUPFAM" id="SSF56784">
    <property type="entry name" value="HAD-like"/>
    <property type="match status" value="1"/>
</dbReference>
<evidence type="ECO:0000313" key="1">
    <source>
        <dbReference type="EMBL" id="MFH0261721.1"/>
    </source>
</evidence>
<name>A0ABW7IJP4_9VIBR</name>
<gene>
    <name evidence="1" type="ORF">ACGRH2_15040</name>
</gene>
<dbReference type="PROSITE" id="PS01228">
    <property type="entry name" value="COF_1"/>
    <property type="match status" value="1"/>
</dbReference>
<dbReference type="EMBL" id="JBIHSF010000008">
    <property type="protein sequence ID" value="MFH0261721.1"/>
    <property type="molecule type" value="Genomic_DNA"/>
</dbReference>
<dbReference type="InterPro" id="IPR006379">
    <property type="entry name" value="HAD-SF_hydro_IIB"/>
</dbReference>
<sequence>MKYQAVIIDLDGTLLNDNNEFATNNVEAIRDALDEGYAITLASGRPHALMLPFAEQLGITMPLICCNGAYQYDIENERVVNGQPIDNQVLPQLIDNLDSEQFDFTLYSSNGIFATHTSNHYEGLRKQLMKFNVESPISIVPSLNKLKESCGDVYKILVSSSDKQALHQLRASLRSSLQAELSTPNKLDITQLNVNKGQSALDWLSQFDFNPNNTIAFGDGDNDTELFKAVGEPIAMANASPDLRRLANLIVTDNNGCGIGQYLRFIIREGRHSCQHSYSY</sequence>
<comment type="caution">
    <text evidence="1">The sequence shown here is derived from an EMBL/GenBank/DDBJ whole genome shotgun (WGS) entry which is preliminary data.</text>
</comment>
<accession>A0ABW7IJP4</accession>